<evidence type="ECO:0000313" key="1">
    <source>
        <dbReference type="EMBL" id="ALS34691.1"/>
    </source>
</evidence>
<organism evidence="1">
    <name type="scientific">Pseudoalteromonas translucida KMM 520</name>
    <dbReference type="NCBI Taxonomy" id="1315283"/>
    <lineage>
        <taxon>Bacteria</taxon>
        <taxon>Pseudomonadati</taxon>
        <taxon>Pseudomonadota</taxon>
        <taxon>Gammaproteobacteria</taxon>
        <taxon>Alteromonadales</taxon>
        <taxon>Pseudoalteromonadaceae</taxon>
        <taxon>Pseudoalteromonas</taxon>
    </lineage>
</organism>
<gene>
    <name evidence="1" type="ORF">PTRA_b0168</name>
</gene>
<dbReference type="Proteomes" id="UP000065261">
    <property type="component" value="Chromosome II"/>
</dbReference>
<accession>A0A0U2NKF2</accession>
<dbReference type="RefSeq" id="WP_058372494.1">
    <property type="nucleotide sequence ID" value="NZ_CP011034.1"/>
</dbReference>
<name>A0A0U2NKF2_9GAMM</name>
<proteinExistence type="predicted"/>
<sequence>MRIMRSPEQWQTIIHEQQSSGLTIIDYCRQHQLSMTSFYAVRKKLGLSSNNFVRAKITQQVEIVDEQPSITLTVGKANVSLPATTSATYLSQLLREFVQ</sequence>
<dbReference type="AlphaFoldDB" id="A0A0U2NKF2"/>
<dbReference type="PATRIC" id="fig|1315283.4.peg.3283"/>
<protein>
    <recommendedName>
        <fullName evidence="3">Transposase</fullName>
    </recommendedName>
</protein>
<dbReference type="KEGG" id="ptn:PTRA_b0168"/>
<evidence type="ECO:0000313" key="2">
    <source>
        <dbReference type="Proteomes" id="UP000065261"/>
    </source>
</evidence>
<dbReference type="OrthoDB" id="5769209at2"/>
<evidence type="ECO:0008006" key="3">
    <source>
        <dbReference type="Google" id="ProtNLM"/>
    </source>
</evidence>
<reference evidence="1 2" key="1">
    <citation type="submission" date="2015-03" db="EMBL/GenBank/DDBJ databases">
        <authorList>
            <person name="Murphy D."/>
        </authorList>
    </citation>
    <scope>NUCLEOTIDE SEQUENCE [LARGE SCALE GENOMIC DNA]</scope>
    <source>
        <strain evidence="1 2">KMM 520</strain>
    </source>
</reference>
<dbReference type="EMBL" id="CP011035">
    <property type="protein sequence ID" value="ALS34691.1"/>
    <property type="molecule type" value="Genomic_DNA"/>
</dbReference>
<dbReference type="NCBIfam" id="NF047593">
    <property type="entry name" value="IS66_ISAeme5_TnpA"/>
    <property type="match status" value="1"/>
</dbReference>